<feature type="binding site" evidence="11">
    <location>
        <position position="79"/>
    </location>
    <ligand>
        <name>substrate</name>
    </ligand>
</feature>
<keyword evidence="8 11" id="KW-0067">ATP-binding</keyword>
<dbReference type="PANTHER" id="PTHR21087">
    <property type="entry name" value="SHIKIMATE KINASE"/>
    <property type="match status" value="1"/>
</dbReference>
<dbReference type="GO" id="GO:0009073">
    <property type="term" value="P:aromatic amino acid family biosynthetic process"/>
    <property type="evidence" value="ECO:0007669"/>
    <property type="project" value="UniProtKB-KW"/>
</dbReference>
<dbReference type="SUPFAM" id="SSF52540">
    <property type="entry name" value="P-loop containing nucleoside triphosphate hydrolases"/>
    <property type="match status" value="1"/>
</dbReference>
<dbReference type="PRINTS" id="PR01100">
    <property type="entry name" value="SHIKIMTKNASE"/>
</dbReference>
<dbReference type="GO" id="GO:0005524">
    <property type="term" value="F:ATP binding"/>
    <property type="evidence" value="ECO:0007669"/>
    <property type="project" value="UniProtKB-UniRule"/>
</dbReference>
<feature type="binding site" evidence="11">
    <location>
        <begin position="11"/>
        <end position="16"/>
    </location>
    <ligand>
        <name>ATP</name>
        <dbReference type="ChEBI" id="CHEBI:30616"/>
    </ligand>
</feature>
<comment type="caution">
    <text evidence="12">The sequence shown here is derived from an EMBL/GenBank/DDBJ whole genome shotgun (WGS) entry which is preliminary data.</text>
</comment>
<evidence type="ECO:0000256" key="2">
    <source>
        <dbReference type="ARBA" id="ARBA00006997"/>
    </source>
</evidence>
<evidence type="ECO:0000256" key="7">
    <source>
        <dbReference type="ARBA" id="ARBA00022777"/>
    </source>
</evidence>
<dbReference type="GO" id="GO:0000287">
    <property type="term" value="F:magnesium ion binding"/>
    <property type="evidence" value="ECO:0007669"/>
    <property type="project" value="UniProtKB-UniRule"/>
</dbReference>
<dbReference type="Proteomes" id="UP000543224">
    <property type="component" value="Unassembled WGS sequence"/>
</dbReference>
<feature type="binding site" evidence="11">
    <location>
        <position position="33"/>
    </location>
    <ligand>
        <name>substrate</name>
    </ligand>
</feature>
<feature type="binding site" evidence="11">
    <location>
        <position position="136"/>
    </location>
    <ligand>
        <name>substrate</name>
    </ligand>
</feature>
<feature type="binding site" evidence="11">
    <location>
        <position position="15"/>
    </location>
    <ligand>
        <name>Mg(2+)</name>
        <dbReference type="ChEBI" id="CHEBI:18420"/>
    </ligand>
</feature>
<evidence type="ECO:0000256" key="4">
    <source>
        <dbReference type="ARBA" id="ARBA00022605"/>
    </source>
</evidence>
<evidence type="ECO:0000256" key="11">
    <source>
        <dbReference type="HAMAP-Rule" id="MF_00109"/>
    </source>
</evidence>
<dbReference type="UniPathway" id="UPA00053">
    <property type="reaction ID" value="UER00088"/>
</dbReference>
<keyword evidence="7 11" id="KW-0418">Kinase</keyword>
<dbReference type="GO" id="GO:0009423">
    <property type="term" value="P:chorismate biosynthetic process"/>
    <property type="evidence" value="ECO:0007669"/>
    <property type="project" value="UniProtKB-UniRule"/>
</dbReference>
<dbReference type="InterPro" id="IPR027417">
    <property type="entry name" value="P-loop_NTPase"/>
</dbReference>
<keyword evidence="4 11" id="KW-0028">Amino-acid biosynthesis</keyword>
<feature type="binding site" evidence="11">
    <location>
        <position position="117"/>
    </location>
    <ligand>
        <name>ATP</name>
        <dbReference type="ChEBI" id="CHEBI:30616"/>
    </ligand>
</feature>
<keyword evidence="6 11" id="KW-0547">Nucleotide-binding</keyword>
<keyword evidence="11" id="KW-0479">Metal-binding</keyword>
<comment type="subcellular location">
    <subcellularLocation>
        <location evidence="11">Cytoplasm</location>
    </subcellularLocation>
</comment>
<evidence type="ECO:0000313" key="12">
    <source>
        <dbReference type="EMBL" id="GFP25996.1"/>
    </source>
</evidence>
<gene>
    <name evidence="11" type="primary">aroK</name>
    <name evidence="12" type="ORF">HKBW3S25_01482</name>
</gene>
<dbReference type="EC" id="2.7.1.71" evidence="3 11"/>
<dbReference type="InterPro" id="IPR031322">
    <property type="entry name" value="Shikimate/glucono_kinase"/>
</dbReference>
<comment type="caution">
    <text evidence="11">Lacks conserved residue(s) required for the propagation of feature annotation.</text>
</comment>
<dbReference type="InterPro" id="IPR023000">
    <property type="entry name" value="Shikimate_kinase_CS"/>
</dbReference>
<protein>
    <recommendedName>
        <fullName evidence="3 11">Shikimate kinase</fullName>
        <shortName evidence="11">SK</shortName>
        <ecNumber evidence="3 11">2.7.1.71</ecNumber>
    </recommendedName>
</protein>
<dbReference type="InterPro" id="IPR000623">
    <property type="entry name" value="Shikimate_kinase/TSH1"/>
</dbReference>
<sequence length="167" mass="18833">MKNIVLTGFMGTGKSKVSKELSRVLGWKAIDIDAEIEKSQRMKITGIFKQFGEQGFRDIETEMIKNLSKTKNVIISTGGGAVLRQENMDALRENGVIICLTAAPETILKRTSNNNDRPLLHVESPLKKIRELLAFRMPYYAKADIIIDTENKTPLEIAEEIIEKIKK</sequence>
<comment type="function">
    <text evidence="11">Catalyzes the specific phosphorylation of the 3-hydroxyl group of shikimic acid using ATP as a cosubstrate.</text>
</comment>
<evidence type="ECO:0000256" key="5">
    <source>
        <dbReference type="ARBA" id="ARBA00022679"/>
    </source>
</evidence>
<organism evidence="12 13">
    <name type="scientific">Candidatus Hakubella thermalkaliphila</name>
    <dbReference type="NCBI Taxonomy" id="2754717"/>
    <lineage>
        <taxon>Bacteria</taxon>
        <taxon>Bacillati</taxon>
        <taxon>Actinomycetota</taxon>
        <taxon>Actinomycetota incertae sedis</taxon>
        <taxon>Candidatus Hakubellales</taxon>
        <taxon>Candidatus Hakubellaceae</taxon>
        <taxon>Candidatus Hakubella</taxon>
    </lineage>
</organism>
<dbReference type="GO" id="GO:0008652">
    <property type="term" value="P:amino acid biosynthetic process"/>
    <property type="evidence" value="ECO:0007669"/>
    <property type="project" value="UniProtKB-KW"/>
</dbReference>
<dbReference type="AlphaFoldDB" id="A0A6V8P5E7"/>
<reference evidence="12 13" key="1">
    <citation type="journal article" date="2020" name="Front. Microbiol.">
        <title>Single-cell genomics of novel Actinobacteria with the Wood-Ljungdahl pathway discovered in a serpentinizing system.</title>
        <authorList>
            <person name="Merino N."/>
            <person name="Kawai M."/>
            <person name="Boyd E.S."/>
            <person name="Colman D.R."/>
            <person name="McGlynn S.E."/>
            <person name="Nealson K.H."/>
            <person name="Kurokawa K."/>
            <person name="Hongoh Y."/>
        </authorList>
    </citation>
    <scope>NUCLEOTIDE SEQUENCE [LARGE SCALE GENOMIC DNA]</scope>
    <source>
        <strain evidence="12 13">S25</strain>
    </source>
</reference>
<comment type="catalytic activity">
    <reaction evidence="10 11">
        <text>shikimate + ATP = 3-phosphoshikimate + ADP + H(+)</text>
        <dbReference type="Rhea" id="RHEA:13121"/>
        <dbReference type="ChEBI" id="CHEBI:15378"/>
        <dbReference type="ChEBI" id="CHEBI:30616"/>
        <dbReference type="ChEBI" id="CHEBI:36208"/>
        <dbReference type="ChEBI" id="CHEBI:145989"/>
        <dbReference type="ChEBI" id="CHEBI:456216"/>
        <dbReference type="EC" id="2.7.1.71"/>
    </reaction>
</comment>
<keyword evidence="11" id="KW-0963">Cytoplasm</keyword>
<evidence type="ECO:0000256" key="9">
    <source>
        <dbReference type="ARBA" id="ARBA00023141"/>
    </source>
</evidence>
<evidence type="ECO:0000256" key="8">
    <source>
        <dbReference type="ARBA" id="ARBA00022840"/>
    </source>
</evidence>
<dbReference type="HAMAP" id="MF_00109">
    <property type="entry name" value="Shikimate_kinase"/>
    <property type="match status" value="1"/>
</dbReference>
<name>A0A6V8P5E7_9ACTN</name>
<dbReference type="GO" id="GO:0005829">
    <property type="term" value="C:cytosol"/>
    <property type="evidence" value="ECO:0007669"/>
    <property type="project" value="TreeGrafter"/>
</dbReference>
<dbReference type="GO" id="GO:0004765">
    <property type="term" value="F:shikimate kinase activity"/>
    <property type="evidence" value="ECO:0007669"/>
    <property type="project" value="UniProtKB-UniRule"/>
</dbReference>
<dbReference type="Pfam" id="PF01202">
    <property type="entry name" value="SKI"/>
    <property type="match status" value="1"/>
</dbReference>
<comment type="similarity">
    <text evidence="2 11">Belongs to the shikimate kinase family.</text>
</comment>
<evidence type="ECO:0000256" key="6">
    <source>
        <dbReference type="ARBA" id="ARBA00022741"/>
    </source>
</evidence>
<keyword evidence="9 11" id="KW-0057">Aromatic amino acid biosynthesis</keyword>
<feature type="binding site" evidence="11">
    <location>
        <position position="57"/>
    </location>
    <ligand>
        <name>substrate</name>
    </ligand>
</feature>
<dbReference type="Gene3D" id="3.40.50.300">
    <property type="entry name" value="P-loop containing nucleotide triphosphate hydrolases"/>
    <property type="match status" value="1"/>
</dbReference>
<accession>A0A6V8P5E7</accession>
<evidence type="ECO:0000256" key="3">
    <source>
        <dbReference type="ARBA" id="ARBA00012154"/>
    </source>
</evidence>
<dbReference type="PANTHER" id="PTHR21087:SF16">
    <property type="entry name" value="SHIKIMATE KINASE 1, CHLOROPLASTIC"/>
    <property type="match status" value="1"/>
</dbReference>
<keyword evidence="11" id="KW-0460">Magnesium</keyword>
<proteinExistence type="inferred from homology"/>
<evidence type="ECO:0000256" key="1">
    <source>
        <dbReference type="ARBA" id="ARBA00004842"/>
    </source>
</evidence>
<comment type="pathway">
    <text evidence="1 11">Metabolic intermediate biosynthesis; chorismate biosynthesis; chorismate from D-erythrose 4-phosphate and phosphoenolpyruvate: step 5/7.</text>
</comment>
<dbReference type="CDD" id="cd00464">
    <property type="entry name" value="SK"/>
    <property type="match status" value="1"/>
</dbReference>
<comment type="cofactor">
    <cofactor evidence="11">
        <name>Mg(2+)</name>
        <dbReference type="ChEBI" id="CHEBI:18420"/>
    </cofactor>
    <text evidence="11">Binds 1 Mg(2+) ion per subunit.</text>
</comment>
<dbReference type="EMBL" id="BLRX01000302">
    <property type="protein sequence ID" value="GFP25996.1"/>
    <property type="molecule type" value="Genomic_DNA"/>
</dbReference>
<comment type="subunit">
    <text evidence="11">Monomer.</text>
</comment>
<keyword evidence="5 11" id="KW-0808">Transferase</keyword>
<evidence type="ECO:0000256" key="10">
    <source>
        <dbReference type="ARBA" id="ARBA00048567"/>
    </source>
</evidence>
<dbReference type="PROSITE" id="PS01128">
    <property type="entry name" value="SHIKIMATE_KINASE"/>
    <property type="match status" value="1"/>
</dbReference>
<evidence type="ECO:0000313" key="13">
    <source>
        <dbReference type="Proteomes" id="UP000543224"/>
    </source>
</evidence>